<keyword evidence="2" id="KW-1185">Reference proteome</keyword>
<name>A0A368SXH4_9ACTN</name>
<comment type="caution">
    <text evidence="1">The sequence shown here is derived from an EMBL/GenBank/DDBJ whole genome shotgun (WGS) entry which is preliminary data.</text>
</comment>
<evidence type="ECO:0000313" key="2">
    <source>
        <dbReference type="Proteomes" id="UP000253318"/>
    </source>
</evidence>
<sequence>MTAALLYPCDPLAPRRVDAHFRAEAAEARALGADVALLDHDALLRGDVAEAVRRIPAGAGGAGAGNLPAMAGQRSARAAPVPFSVAGGR</sequence>
<feature type="non-terminal residue" evidence="1">
    <location>
        <position position="89"/>
    </location>
</feature>
<dbReference type="AlphaFoldDB" id="A0A368SXH4"/>
<evidence type="ECO:0000313" key="1">
    <source>
        <dbReference type="EMBL" id="RCV47308.1"/>
    </source>
</evidence>
<organism evidence="1 2">
    <name type="scientific">Marinitenerispora sediminis</name>
    <dbReference type="NCBI Taxonomy" id="1931232"/>
    <lineage>
        <taxon>Bacteria</taxon>
        <taxon>Bacillati</taxon>
        <taxon>Actinomycetota</taxon>
        <taxon>Actinomycetes</taxon>
        <taxon>Streptosporangiales</taxon>
        <taxon>Nocardiopsidaceae</taxon>
        <taxon>Marinitenerispora</taxon>
    </lineage>
</organism>
<dbReference type="Proteomes" id="UP000253318">
    <property type="component" value="Unassembled WGS sequence"/>
</dbReference>
<proteinExistence type="predicted"/>
<dbReference type="EMBL" id="QEIN01000552">
    <property type="protein sequence ID" value="RCV47308.1"/>
    <property type="molecule type" value="Genomic_DNA"/>
</dbReference>
<accession>A0A368SXH4</accession>
<gene>
    <name evidence="1" type="ORF">DEF24_27305</name>
</gene>
<protein>
    <submittedName>
        <fullName evidence="1">Uncharacterized protein</fullName>
    </submittedName>
</protein>
<reference evidence="1 2" key="1">
    <citation type="submission" date="2018-04" db="EMBL/GenBank/DDBJ databases">
        <title>Novel actinobacteria from marine sediment.</title>
        <authorList>
            <person name="Ng Z.Y."/>
            <person name="Tan G.Y.A."/>
        </authorList>
    </citation>
    <scope>NUCLEOTIDE SEQUENCE [LARGE SCALE GENOMIC DNA]</scope>
    <source>
        <strain evidence="1 2">TPS81</strain>
    </source>
</reference>